<proteinExistence type="predicted"/>
<name>A0A815XS26_ADIRI</name>
<accession>A0A815XS26</accession>
<feature type="non-terminal residue" evidence="1">
    <location>
        <position position="45"/>
    </location>
</feature>
<dbReference type="AlphaFoldDB" id="A0A815XS26"/>
<evidence type="ECO:0000313" key="2">
    <source>
        <dbReference type="Proteomes" id="UP000663852"/>
    </source>
</evidence>
<reference evidence="1" key="1">
    <citation type="submission" date="2021-02" db="EMBL/GenBank/DDBJ databases">
        <authorList>
            <person name="Nowell W R."/>
        </authorList>
    </citation>
    <scope>NUCLEOTIDE SEQUENCE</scope>
</reference>
<comment type="caution">
    <text evidence="1">The sequence shown here is derived from an EMBL/GenBank/DDBJ whole genome shotgun (WGS) entry which is preliminary data.</text>
</comment>
<dbReference type="EMBL" id="CAJNOJ010002662">
    <property type="protein sequence ID" value="CAF1561019.1"/>
    <property type="molecule type" value="Genomic_DNA"/>
</dbReference>
<dbReference type="OrthoDB" id="416437at2759"/>
<organism evidence="1 2">
    <name type="scientific">Adineta ricciae</name>
    <name type="common">Rotifer</name>
    <dbReference type="NCBI Taxonomy" id="249248"/>
    <lineage>
        <taxon>Eukaryota</taxon>
        <taxon>Metazoa</taxon>
        <taxon>Spiralia</taxon>
        <taxon>Gnathifera</taxon>
        <taxon>Rotifera</taxon>
        <taxon>Eurotatoria</taxon>
        <taxon>Bdelloidea</taxon>
        <taxon>Adinetida</taxon>
        <taxon>Adinetidae</taxon>
        <taxon>Adineta</taxon>
    </lineage>
</organism>
<gene>
    <name evidence="1" type="ORF">EDS130_LOCUS46581</name>
</gene>
<dbReference type="Proteomes" id="UP000663852">
    <property type="component" value="Unassembled WGS sequence"/>
</dbReference>
<sequence>MIRFQVFNRILAIGKAIRGTAAFWSTPRKMLRAMYATISKPNIGL</sequence>
<protein>
    <submittedName>
        <fullName evidence="1">Uncharacterized protein</fullName>
    </submittedName>
</protein>
<evidence type="ECO:0000313" key="1">
    <source>
        <dbReference type="EMBL" id="CAF1561019.1"/>
    </source>
</evidence>